<reference evidence="1" key="1">
    <citation type="submission" date="2022-07" db="EMBL/GenBank/DDBJ databases">
        <title>Phylogenomic reconstructions and comparative analyses of Kickxellomycotina fungi.</title>
        <authorList>
            <person name="Reynolds N.K."/>
            <person name="Stajich J.E."/>
            <person name="Barry K."/>
            <person name="Grigoriev I.V."/>
            <person name="Crous P."/>
            <person name="Smith M.E."/>
        </authorList>
    </citation>
    <scope>NUCLEOTIDE SEQUENCE</scope>
    <source>
        <strain evidence="1">CBS 190363</strain>
    </source>
</reference>
<organism evidence="1 2">
    <name type="scientific">Coemansia aciculifera</name>
    <dbReference type="NCBI Taxonomy" id="417176"/>
    <lineage>
        <taxon>Eukaryota</taxon>
        <taxon>Fungi</taxon>
        <taxon>Fungi incertae sedis</taxon>
        <taxon>Zoopagomycota</taxon>
        <taxon>Kickxellomycotina</taxon>
        <taxon>Kickxellomycetes</taxon>
        <taxon>Kickxellales</taxon>
        <taxon>Kickxellaceae</taxon>
        <taxon>Coemansia</taxon>
    </lineage>
</organism>
<comment type="caution">
    <text evidence="1">The sequence shown here is derived from an EMBL/GenBank/DDBJ whole genome shotgun (WGS) entry which is preliminary data.</text>
</comment>
<accession>A0ACC1LY51</accession>
<proteinExistence type="predicted"/>
<evidence type="ECO:0000313" key="1">
    <source>
        <dbReference type="EMBL" id="KAJ2890050.1"/>
    </source>
</evidence>
<sequence>MPATASSLNKVASTPPVVDKFKPNVSNTNVPAKSKPSKAQQPMKSAVVERSALASATDQETVDEEMHAREIAQAYNRMRFAKLAAGKLEDAANVAERILASTPGVTLIESNAPKDDGDEDNVGDYTRIELPEDPSPFSSGSLGNQPPEVVHQPKKTLAPVTAQASETEAQQPVAKPKMSRFKAQRLGLDS</sequence>
<dbReference type="Proteomes" id="UP001139981">
    <property type="component" value="Unassembled WGS sequence"/>
</dbReference>
<gene>
    <name evidence="1" type="ORF">IWW38_004346</name>
</gene>
<evidence type="ECO:0000313" key="2">
    <source>
        <dbReference type="Proteomes" id="UP001139981"/>
    </source>
</evidence>
<protein>
    <submittedName>
        <fullName evidence="1">Uncharacterized protein</fullName>
    </submittedName>
</protein>
<dbReference type="EMBL" id="JANBVB010001532">
    <property type="protein sequence ID" value="KAJ2890050.1"/>
    <property type="molecule type" value="Genomic_DNA"/>
</dbReference>
<keyword evidence="2" id="KW-1185">Reference proteome</keyword>
<name>A0ACC1LY51_9FUNG</name>